<dbReference type="GO" id="GO:0005524">
    <property type="term" value="F:ATP binding"/>
    <property type="evidence" value="ECO:0007669"/>
    <property type="project" value="UniProtKB-KW"/>
</dbReference>
<dbReference type="PANTHER" id="PTHR43394">
    <property type="entry name" value="ATP-DEPENDENT PERMEASE MDL1, MITOCHONDRIAL"/>
    <property type="match status" value="1"/>
</dbReference>
<keyword evidence="4" id="KW-0547">Nucleotide-binding</keyword>
<feature type="transmembrane region" description="Helical" evidence="8">
    <location>
        <begin position="927"/>
        <end position="952"/>
    </location>
</feature>
<organism evidence="11 12">
    <name type="scientific">Lithohypha guttulata</name>
    <dbReference type="NCBI Taxonomy" id="1690604"/>
    <lineage>
        <taxon>Eukaryota</taxon>
        <taxon>Fungi</taxon>
        <taxon>Dikarya</taxon>
        <taxon>Ascomycota</taxon>
        <taxon>Pezizomycotina</taxon>
        <taxon>Eurotiomycetes</taxon>
        <taxon>Chaetothyriomycetidae</taxon>
        <taxon>Chaetothyriales</taxon>
        <taxon>Trichomeriaceae</taxon>
        <taxon>Lithohypha</taxon>
    </lineage>
</organism>
<evidence type="ECO:0000256" key="3">
    <source>
        <dbReference type="ARBA" id="ARBA00022692"/>
    </source>
</evidence>
<evidence type="ECO:0000259" key="10">
    <source>
        <dbReference type="PROSITE" id="PS50929"/>
    </source>
</evidence>
<reference evidence="11 12" key="1">
    <citation type="submission" date="2023-08" db="EMBL/GenBank/DDBJ databases">
        <title>Black Yeasts Isolated from many extreme environments.</title>
        <authorList>
            <person name="Coleine C."/>
            <person name="Stajich J.E."/>
            <person name="Selbmann L."/>
        </authorList>
    </citation>
    <scope>NUCLEOTIDE SEQUENCE [LARGE SCALE GENOMIC DNA]</scope>
    <source>
        <strain evidence="11 12">CCFEE 5910</strain>
    </source>
</reference>
<feature type="transmembrane region" description="Helical" evidence="8">
    <location>
        <begin position="85"/>
        <end position="110"/>
    </location>
</feature>
<feature type="domain" description="ABC transmembrane type-1" evidence="10">
    <location>
        <begin position="40"/>
        <end position="148"/>
    </location>
</feature>
<feature type="transmembrane region" description="Helical" evidence="8">
    <location>
        <begin position="848"/>
        <end position="866"/>
    </location>
</feature>
<accession>A0AAN7Y9T6</accession>
<evidence type="ECO:0000256" key="2">
    <source>
        <dbReference type="ARBA" id="ARBA00022448"/>
    </source>
</evidence>
<comment type="caution">
    <text evidence="11">The sequence shown here is derived from an EMBL/GenBank/DDBJ whole genome shotgun (WGS) entry which is preliminary data.</text>
</comment>
<protein>
    <submittedName>
        <fullName evidence="11">ATP-dependent permease</fullName>
    </submittedName>
</protein>
<dbReference type="GO" id="GO:0016887">
    <property type="term" value="F:ATP hydrolysis activity"/>
    <property type="evidence" value="ECO:0007669"/>
    <property type="project" value="InterPro"/>
</dbReference>
<dbReference type="SUPFAM" id="SSF52540">
    <property type="entry name" value="P-loop containing nucleoside triphosphate hydrolases"/>
    <property type="match status" value="2"/>
</dbReference>
<evidence type="ECO:0000256" key="8">
    <source>
        <dbReference type="SAM" id="Phobius"/>
    </source>
</evidence>
<feature type="domain" description="ABC transporter" evidence="9">
    <location>
        <begin position="273"/>
        <end position="511"/>
    </location>
</feature>
<evidence type="ECO:0000256" key="4">
    <source>
        <dbReference type="ARBA" id="ARBA00022741"/>
    </source>
</evidence>
<dbReference type="Pfam" id="PF00005">
    <property type="entry name" value="ABC_tran"/>
    <property type="match status" value="2"/>
</dbReference>
<dbReference type="InterPro" id="IPR036640">
    <property type="entry name" value="ABC1_TM_sf"/>
</dbReference>
<dbReference type="Pfam" id="PF00664">
    <property type="entry name" value="ABC_membrane"/>
    <property type="match status" value="2"/>
</dbReference>
<dbReference type="GO" id="GO:0005743">
    <property type="term" value="C:mitochondrial inner membrane"/>
    <property type="evidence" value="ECO:0007669"/>
    <property type="project" value="TreeGrafter"/>
</dbReference>
<dbReference type="FunFam" id="3.40.50.300:FF:000604">
    <property type="entry name" value="ABC transporter B family member 28"/>
    <property type="match status" value="2"/>
</dbReference>
<evidence type="ECO:0000313" key="11">
    <source>
        <dbReference type="EMBL" id="KAK5090510.1"/>
    </source>
</evidence>
<feature type="domain" description="ABC transmembrane type-1" evidence="10">
    <location>
        <begin position="704"/>
        <end position="991"/>
    </location>
</feature>
<feature type="transmembrane region" description="Helical" evidence="8">
    <location>
        <begin position="705"/>
        <end position="726"/>
    </location>
</feature>
<comment type="subcellular location">
    <subcellularLocation>
        <location evidence="1">Membrane</location>
        <topology evidence="1">Multi-pass membrane protein</topology>
    </subcellularLocation>
</comment>
<keyword evidence="5" id="KW-0067">ATP-binding</keyword>
<feature type="transmembrane region" description="Helical" evidence="8">
    <location>
        <begin position="226"/>
        <end position="247"/>
    </location>
</feature>
<feature type="domain" description="ABC transmembrane type-1" evidence="10">
    <location>
        <begin position="156"/>
        <end position="278"/>
    </location>
</feature>
<dbReference type="EMBL" id="JAVRRJ010000001">
    <property type="protein sequence ID" value="KAK5090510.1"/>
    <property type="molecule type" value="Genomic_DNA"/>
</dbReference>
<keyword evidence="3 8" id="KW-0812">Transmembrane</keyword>
<dbReference type="InterPro" id="IPR003439">
    <property type="entry name" value="ABC_transporter-like_ATP-bd"/>
</dbReference>
<dbReference type="Gene3D" id="1.20.1560.10">
    <property type="entry name" value="ABC transporter type 1, transmembrane domain"/>
    <property type="match status" value="3"/>
</dbReference>
<dbReference type="InterPro" id="IPR003593">
    <property type="entry name" value="AAA+_ATPase"/>
</dbReference>
<feature type="transmembrane region" description="Helical" evidence="8">
    <location>
        <begin position="32"/>
        <end position="50"/>
    </location>
</feature>
<feature type="domain" description="ABC transporter" evidence="9">
    <location>
        <begin position="1027"/>
        <end position="1279"/>
    </location>
</feature>
<evidence type="ECO:0000256" key="7">
    <source>
        <dbReference type="ARBA" id="ARBA00023136"/>
    </source>
</evidence>
<feature type="transmembrane region" description="Helical" evidence="8">
    <location>
        <begin position="964"/>
        <end position="986"/>
    </location>
</feature>
<evidence type="ECO:0000256" key="1">
    <source>
        <dbReference type="ARBA" id="ARBA00004141"/>
    </source>
</evidence>
<name>A0AAN7Y9T6_9EURO</name>
<dbReference type="Proteomes" id="UP001309876">
    <property type="component" value="Unassembled WGS sequence"/>
</dbReference>
<evidence type="ECO:0000259" key="9">
    <source>
        <dbReference type="PROSITE" id="PS50893"/>
    </source>
</evidence>
<evidence type="ECO:0000256" key="6">
    <source>
        <dbReference type="ARBA" id="ARBA00022989"/>
    </source>
</evidence>
<keyword evidence="7 8" id="KW-0472">Membrane</keyword>
<dbReference type="InterPro" id="IPR027417">
    <property type="entry name" value="P-loop_NTPase"/>
</dbReference>
<feature type="transmembrane region" description="Helical" evidence="8">
    <location>
        <begin position="819"/>
        <end position="842"/>
    </location>
</feature>
<evidence type="ECO:0000256" key="5">
    <source>
        <dbReference type="ARBA" id="ARBA00022840"/>
    </source>
</evidence>
<proteinExistence type="predicted"/>
<dbReference type="Gene3D" id="3.40.50.300">
    <property type="entry name" value="P-loop containing nucleotide triphosphate hydrolases"/>
    <property type="match status" value="2"/>
</dbReference>
<dbReference type="InterPro" id="IPR011527">
    <property type="entry name" value="ABC1_TM_dom"/>
</dbReference>
<dbReference type="PANTHER" id="PTHR43394:SF15">
    <property type="entry name" value="ALPHA-FACTOR-TRANSPORTING ATPASE"/>
    <property type="match status" value="1"/>
</dbReference>
<gene>
    <name evidence="11" type="primary">HST6</name>
    <name evidence="11" type="ORF">LTR05_000683</name>
</gene>
<keyword evidence="12" id="KW-1185">Reference proteome</keyword>
<dbReference type="CDD" id="cd18578">
    <property type="entry name" value="ABC_6TM_Pgp_ABCB1_D2_like"/>
    <property type="match status" value="1"/>
</dbReference>
<evidence type="ECO:0000313" key="12">
    <source>
        <dbReference type="Proteomes" id="UP001309876"/>
    </source>
</evidence>
<dbReference type="GO" id="GO:0015421">
    <property type="term" value="F:ABC-type oligopeptide transporter activity"/>
    <property type="evidence" value="ECO:0007669"/>
    <property type="project" value="TreeGrafter"/>
</dbReference>
<keyword evidence="2" id="KW-0813">Transport</keyword>
<dbReference type="PROSITE" id="PS50893">
    <property type="entry name" value="ABC_TRANSPORTER_2"/>
    <property type="match status" value="2"/>
</dbReference>
<dbReference type="PROSITE" id="PS50929">
    <property type="entry name" value="ABC_TM1F"/>
    <property type="match status" value="3"/>
</dbReference>
<dbReference type="SUPFAM" id="SSF90123">
    <property type="entry name" value="ABC transporter transmembrane region"/>
    <property type="match status" value="2"/>
</dbReference>
<dbReference type="SMART" id="SM00382">
    <property type="entry name" value="AAA"/>
    <property type="match status" value="2"/>
</dbReference>
<dbReference type="PROSITE" id="PS00211">
    <property type="entry name" value="ABC_TRANSPORTER_1"/>
    <property type="match status" value="1"/>
</dbReference>
<feature type="transmembrane region" description="Helical" evidence="8">
    <location>
        <begin position="746"/>
        <end position="768"/>
    </location>
</feature>
<dbReference type="InterPro" id="IPR017871">
    <property type="entry name" value="ABC_transporter-like_CS"/>
</dbReference>
<sequence>MSVSPNSKEQENPRRQGGLAAYRVVFSFNRPGHLFVLIPAVLLAALSGTIKPAMSILTGHFFTSFAQYAAGTIDAQVMTNSTRSIVYAFIVVAAITWLAKAAVCTTWITYGEMQAAAVREDLFSALIVRDLAWFEAQEAGVSSLLSRIHTSQIFKWLFRNRYRQAITDQQAGLTLATQQVNHAIKNVVLVKCHNTESSEVQHYVHILDSSDRHLRRQTYIAALQTGFMRIAAALVMVLALGFGTYLVHKGGASPGEILTTFWSAVSASTSFNELLPQIFSYPVRPDRYVLGDVTLFFPAHETTFVVGRSGSGKSTLGALLLRFYSANRGCITIDGTKIHKLDTRWLRNNVTLVQQDSVLFRGTLRENITMCFEDYTSLAASRITDCLDFAQLQHATEALPDGLETKIGKGGSDLSGGQRQRLALARARLRDTPVLVLDESTSALDHTAKIHIMRNLREWRSGKTTIIITHDMSQIRSGDFMYAFKDGRIISEGYRSTAESQLQQSLNHDMIGNPLVPIEDDSEQFQTQIRRTQYFQRPQPARAGANLSVSSFESGFSASTLEEHRRLLDKADDRYNINNEFRRSLKVVKSKHAKRQFVDESLHIDFELETMSKSQKWGDRLTRTPAVRPYSMHPSTTLRPTHLQQDLAVAKPARPITIWQDVAENTAVVLRGAEETAMPQWETYLFRDLMYTVWSSLSSKHRRSLIFAFITAVSYAALPSMTAWLMAKMFTNFYQDKGWVRDAVKWSGTLIAICFLDGVAAFIIQFLFETCGQAWIQSLRQLAVTRILIQSKTWFDNESLSLTEICSSLDKSAEDVRDLLGRLVSFVLIAIVMVVIALTWSLITCWKLSLTVVACVPVIYAVTKLLDFVSTRWQSRSNDAAIESADIFAESFSDVRTVRALTLESRFHRKYTTSISITFRVGLRRGFYVGICYGASESLLSFTLACIFTYGTTLATSQQFTTKSILTVLSLMLHSMLSASSILTFVPRISSSIEAGNRLLKLTNLPSYSQEQKGLLKLQHESFTATINFNRLTFHYPNRPTTAVLNNFDLTIGAGQFIAVVGRSGCGKSTIIFLILGLYLAGDARTASRSLQISGHDIHSLDLASLRSHIAYMPQDAVLFPISIRENILYGLETQEDKDTRSDERLHTAARSTGIHDFITSLPSGYDTIVSDGGQSVSGGQAQRIALARVFARRPKILLLDEPTSALDRDSAEVIRQSLLALTKLPEEEKPTIIVVTHNKEMMEIADRVVMLKNGAVVEDGGFEALMRRRGDLWNLMNAVEE</sequence>
<dbReference type="GO" id="GO:0090374">
    <property type="term" value="P:oligopeptide export from mitochondrion"/>
    <property type="evidence" value="ECO:0007669"/>
    <property type="project" value="TreeGrafter"/>
</dbReference>
<dbReference type="InterPro" id="IPR039421">
    <property type="entry name" value="Type_1_exporter"/>
</dbReference>
<keyword evidence="6 8" id="KW-1133">Transmembrane helix</keyword>